<keyword evidence="2 5" id="KW-0812">Transmembrane</keyword>
<proteinExistence type="predicted"/>
<dbReference type="RefSeq" id="WP_015693151.1">
    <property type="nucleotide sequence ID" value="NC_016940.1"/>
</dbReference>
<dbReference type="HOGENOM" id="CLU_054724_0_0_10"/>
<reference evidence="7 8" key="1">
    <citation type="journal article" date="2012" name="Stand. Genomic Sci.">
        <title>Complete genome sequencing and analysis of Saprospira grandis str. Lewin, a predatory marine bacterium.</title>
        <authorList>
            <person name="Saw J.H."/>
            <person name="Yuryev A."/>
            <person name="Kanbe M."/>
            <person name="Hou S."/>
            <person name="Young A.G."/>
            <person name="Aizawa S."/>
            <person name="Alam M."/>
        </authorList>
    </citation>
    <scope>NUCLEOTIDE SEQUENCE [LARGE SCALE GENOMIC DNA]</scope>
    <source>
        <strain evidence="7 8">Lewin</strain>
    </source>
</reference>
<dbReference type="Pfam" id="PF04932">
    <property type="entry name" value="Wzy_C"/>
    <property type="match status" value="1"/>
</dbReference>
<dbReference type="OrthoDB" id="1492360at2"/>
<evidence type="ECO:0000256" key="5">
    <source>
        <dbReference type="SAM" id="Phobius"/>
    </source>
</evidence>
<feature type="transmembrane region" description="Helical" evidence="5">
    <location>
        <begin position="186"/>
        <end position="203"/>
    </location>
</feature>
<feature type="transmembrane region" description="Helical" evidence="5">
    <location>
        <begin position="20"/>
        <end position="43"/>
    </location>
</feature>
<dbReference type="STRING" id="984262.SGRA_2820"/>
<evidence type="ECO:0000256" key="3">
    <source>
        <dbReference type="ARBA" id="ARBA00022989"/>
    </source>
</evidence>
<feature type="transmembrane region" description="Helical" evidence="5">
    <location>
        <begin position="116"/>
        <end position="140"/>
    </location>
</feature>
<evidence type="ECO:0000256" key="1">
    <source>
        <dbReference type="ARBA" id="ARBA00004141"/>
    </source>
</evidence>
<keyword evidence="8" id="KW-1185">Reference proteome</keyword>
<dbReference type="eggNOG" id="COG3307">
    <property type="taxonomic scope" value="Bacteria"/>
</dbReference>
<dbReference type="InterPro" id="IPR007016">
    <property type="entry name" value="O-antigen_ligase-rel_domated"/>
</dbReference>
<keyword evidence="4 5" id="KW-0472">Membrane</keyword>
<organism evidence="7 8">
    <name type="scientific">Saprospira grandis (strain Lewin)</name>
    <dbReference type="NCBI Taxonomy" id="984262"/>
    <lineage>
        <taxon>Bacteria</taxon>
        <taxon>Pseudomonadati</taxon>
        <taxon>Bacteroidota</taxon>
        <taxon>Saprospiria</taxon>
        <taxon>Saprospirales</taxon>
        <taxon>Saprospiraceae</taxon>
        <taxon>Saprospira</taxon>
    </lineage>
</organism>
<dbReference type="Proteomes" id="UP000007519">
    <property type="component" value="Chromosome"/>
</dbReference>
<feature type="transmembrane region" description="Helical" evidence="5">
    <location>
        <begin position="329"/>
        <end position="350"/>
    </location>
</feature>
<feature type="transmembrane region" description="Helical" evidence="5">
    <location>
        <begin position="92"/>
        <end position="110"/>
    </location>
</feature>
<dbReference type="PANTHER" id="PTHR37422:SF13">
    <property type="entry name" value="LIPOPOLYSACCHARIDE BIOSYNTHESIS PROTEIN PA4999-RELATED"/>
    <property type="match status" value="1"/>
</dbReference>
<evidence type="ECO:0000259" key="6">
    <source>
        <dbReference type="Pfam" id="PF04932"/>
    </source>
</evidence>
<protein>
    <submittedName>
        <fullName evidence="7">Lipid A core--O-antigen ligase</fullName>
    </submittedName>
</protein>
<evidence type="ECO:0000313" key="7">
    <source>
        <dbReference type="EMBL" id="AFC25548.1"/>
    </source>
</evidence>
<dbReference type="KEGG" id="sgn:SGRA_2820"/>
<sequence>MRFRSFFSIVQKGLPFLACLLMFIGLVASKALIAIASVVFVLAALPYAFKAKNWKQLPHQAKLLSPAFLFLLMAATAAYSQNTAELMSRLRVMLPLFLLPISMALLPPWPKQQWRWLLGIFVLLMSLAAAGVLVNYGLNYEEIQRSLTHSKGMPNPAKDHVRFSLLLSWASLLAGQLFFWRLGRWPWLWLGLGLFLFLAMHIFGARSGILAFYLGIIYLLVRWLWQSKRFLLGGLGLLACLSLPFLAYQSIPSFREKILLTQKNIRLYQEGHIGDYSDTQRILSFQIALKVWAKSPLLGVGLGDLKDEQRAIYEKEYPQQRVMAPHSQYISSLAAMGILGLLLFIAFFSWPFFIEKTAIYQLFWLLIAVSFLSENTLFITIGANLYAFFHSYLLLRQKS</sequence>
<feature type="transmembrane region" description="Helical" evidence="5">
    <location>
        <begin position="161"/>
        <end position="180"/>
    </location>
</feature>
<evidence type="ECO:0000256" key="4">
    <source>
        <dbReference type="ARBA" id="ARBA00023136"/>
    </source>
</evidence>
<dbReference type="GO" id="GO:0016874">
    <property type="term" value="F:ligase activity"/>
    <property type="evidence" value="ECO:0007669"/>
    <property type="project" value="UniProtKB-KW"/>
</dbReference>
<dbReference type="InterPro" id="IPR051533">
    <property type="entry name" value="WaaL-like"/>
</dbReference>
<name>H6LA80_SAPGL</name>
<feature type="transmembrane region" description="Helical" evidence="5">
    <location>
        <begin position="362"/>
        <end position="389"/>
    </location>
</feature>
<dbReference type="EMBL" id="CP002831">
    <property type="protein sequence ID" value="AFC25548.1"/>
    <property type="molecule type" value="Genomic_DNA"/>
</dbReference>
<feature type="transmembrane region" description="Helical" evidence="5">
    <location>
        <begin position="208"/>
        <end position="225"/>
    </location>
</feature>
<accession>H6LA80</accession>
<feature type="transmembrane region" description="Helical" evidence="5">
    <location>
        <begin position="63"/>
        <end position="80"/>
    </location>
</feature>
<comment type="subcellular location">
    <subcellularLocation>
        <location evidence="1">Membrane</location>
        <topology evidence="1">Multi-pass membrane protein</topology>
    </subcellularLocation>
</comment>
<feature type="domain" description="O-antigen ligase-related" evidence="6">
    <location>
        <begin position="194"/>
        <end position="345"/>
    </location>
</feature>
<dbReference type="PANTHER" id="PTHR37422">
    <property type="entry name" value="TEICHURONIC ACID BIOSYNTHESIS PROTEIN TUAE"/>
    <property type="match status" value="1"/>
</dbReference>
<keyword evidence="3 5" id="KW-1133">Transmembrane helix</keyword>
<gene>
    <name evidence="7" type="ordered locus">SGRA_2820</name>
</gene>
<feature type="transmembrane region" description="Helical" evidence="5">
    <location>
        <begin position="231"/>
        <end position="248"/>
    </location>
</feature>
<dbReference type="AlphaFoldDB" id="H6LA80"/>
<evidence type="ECO:0000256" key="2">
    <source>
        <dbReference type="ARBA" id="ARBA00022692"/>
    </source>
</evidence>
<keyword evidence="7" id="KW-0436">Ligase</keyword>
<dbReference type="GO" id="GO:0016020">
    <property type="term" value="C:membrane"/>
    <property type="evidence" value="ECO:0007669"/>
    <property type="project" value="UniProtKB-SubCell"/>
</dbReference>
<evidence type="ECO:0000313" key="8">
    <source>
        <dbReference type="Proteomes" id="UP000007519"/>
    </source>
</evidence>